<evidence type="ECO:0000313" key="3">
    <source>
        <dbReference type="Proteomes" id="UP000265520"/>
    </source>
</evidence>
<feature type="non-terminal residue" evidence="2">
    <location>
        <position position="63"/>
    </location>
</feature>
<evidence type="ECO:0000256" key="1">
    <source>
        <dbReference type="SAM" id="MobiDB-lite"/>
    </source>
</evidence>
<dbReference type="EMBL" id="LXQA011124582">
    <property type="protein sequence ID" value="MCI85822.1"/>
    <property type="molecule type" value="Genomic_DNA"/>
</dbReference>
<sequence length="63" mass="7539">MQEVTKRAECYIKGKESNAEKRSRDAKEKEVRNGNSRVSGPPVYRNWQPSEGQRQWHRNKPYY</sequence>
<feature type="compositionally biased region" description="Basic and acidic residues" evidence="1">
    <location>
        <begin position="1"/>
        <end position="32"/>
    </location>
</feature>
<keyword evidence="3" id="KW-1185">Reference proteome</keyword>
<reference evidence="2 3" key="1">
    <citation type="journal article" date="2018" name="Front. Plant Sci.">
        <title>Red Clover (Trifolium pratense) and Zigzag Clover (T. medium) - A Picture of Genomic Similarities and Differences.</title>
        <authorList>
            <person name="Dluhosova J."/>
            <person name="Istvanek J."/>
            <person name="Nedelnik J."/>
            <person name="Repkova J."/>
        </authorList>
    </citation>
    <scope>NUCLEOTIDE SEQUENCE [LARGE SCALE GENOMIC DNA]</scope>
    <source>
        <strain evidence="3">cv. 10/8</strain>
        <tissue evidence="2">Leaf</tissue>
    </source>
</reference>
<evidence type="ECO:0000313" key="2">
    <source>
        <dbReference type="EMBL" id="MCI85822.1"/>
    </source>
</evidence>
<comment type="caution">
    <text evidence="2">The sequence shown here is derived from an EMBL/GenBank/DDBJ whole genome shotgun (WGS) entry which is preliminary data.</text>
</comment>
<proteinExistence type="predicted"/>
<protein>
    <submittedName>
        <fullName evidence="2">Uncharacterized protein</fullName>
    </submittedName>
</protein>
<name>A0A392VEB6_9FABA</name>
<dbReference type="Proteomes" id="UP000265520">
    <property type="component" value="Unassembled WGS sequence"/>
</dbReference>
<feature type="region of interest" description="Disordered" evidence="1">
    <location>
        <begin position="1"/>
        <end position="63"/>
    </location>
</feature>
<dbReference type="AlphaFoldDB" id="A0A392VEB6"/>
<accession>A0A392VEB6</accession>
<organism evidence="2 3">
    <name type="scientific">Trifolium medium</name>
    <dbReference type="NCBI Taxonomy" id="97028"/>
    <lineage>
        <taxon>Eukaryota</taxon>
        <taxon>Viridiplantae</taxon>
        <taxon>Streptophyta</taxon>
        <taxon>Embryophyta</taxon>
        <taxon>Tracheophyta</taxon>
        <taxon>Spermatophyta</taxon>
        <taxon>Magnoliopsida</taxon>
        <taxon>eudicotyledons</taxon>
        <taxon>Gunneridae</taxon>
        <taxon>Pentapetalae</taxon>
        <taxon>rosids</taxon>
        <taxon>fabids</taxon>
        <taxon>Fabales</taxon>
        <taxon>Fabaceae</taxon>
        <taxon>Papilionoideae</taxon>
        <taxon>50 kb inversion clade</taxon>
        <taxon>NPAAA clade</taxon>
        <taxon>Hologalegina</taxon>
        <taxon>IRL clade</taxon>
        <taxon>Trifolieae</taxon>
        <taxon>Trifolium</taxon>
    </lineage>
</organism>